<evidence type="ECO:0000313" key="6">
    <source>
        <dbReference type="Proteomes" id="UP000192920"/>
    </source>
</evidence>
<dbReference type="EMBL" id="FXAG01000021">
    <property type="protein sequence ID" value="SMF44334.1"/>
    <property type="molecule type" value="Genomic_DNA"/>
</dbReference>
<dbReference type="InterPro" id="IPR024930">
    <property type="entry name" value="Skp_dom_sf"/>
</dbReference>
<name>A0A1Y6CAA1_9NEIS</name>
<dbReference type="Proteomes" id="UP000192920">
    <property type="component" value="Unassembled WGS sequence"/>
</dbReference>
<protein>
    <submittedName>
        <fullName evidence="5">Periplasmic chaperone for outer membrane proteins Skp</fullName>
    </submittedName>
</protein>
<sequence>MKMKTVRLLAACAVAAASFAAPAAEFKLGYINTERVYREAAPALQVMKKLEKEFSDRRTELKKMEARAKELETLLGKSGLGIDDRKKYERELAGLDRDYRAKGRELAEDFNLRRNEEFAAVQERANRTIKQIAEREQFDLILQDAVYVNPKYDITAKVLKELDK</sequence>
<dbReference type="GO" id="GO:0050821">
    <property type="term" value="P:protein stabilization"/>
    <property type="evidence" value="ECO:0007669"/>
    <property type="project" value="TreeGrafter"/>
</dbReference>
<feature type="signal peptide" evidence="4">
    <location>
        <begin position="1"/>
        <end position="23"/>
    </location>
</feature>
<proteinExistence type="inferred from homology"/>
<dbReference type="GO" id="GO:0051082">
    <property type="term" value="F:unfolded protein binding"/>
    <property type="evidence" value="ECO:0007669"/>
    <property type="project" value="InterPro"/>
</dbReference>
<dbReference type="PANTHER" id="PTHR35089">
    <property type="entry name" value="CHAPERONE PROTEIN SKP"/>
    <property type="match status" value="1"/>
</dbReference>
<keyword evidence="1 4" id="KW-0732">Signal</keyword>
<feature type="coiled-coil region" evidence="3">
    <location>
        <begin position="47"/>
        <end position="105"/>
    </location>
</feature>
<organism evidence="5 6">
    <name type="scientific">Pseudogulbenkiania subflava DSM 22618</name>
    <dbReference type="NCBI Taxonomy" id="1123014"/>
    <lineage>
        <taxon>Bacteria</taxon>
        <taxon>Pseudomonadati</taxon>
        <taxon>Pseudomonadota</taxon>
        <taxon>Betaproteobacteria</taxon>
        <taxon>Neisseriales</taxon>
        <taxon>Chromobacteriaceae</taxon>
        <taxon>Pseudogulbenkiania</taxon>
    </lineage>
</organism>
<dbReference type="InterPro" id="IPR005632">
    <property type="entry name" value="Chaperone_Skp"/>
</dbReference>
<evidence type="ECO:0000256" key="1">
    <source>
        <dbReference type="ARBA" id="ARBA00022729"/>
    </source>
</evidence>
<dbReference type="SMART" id="SM00935">
    <property type="entry name" value="OmpH"/>
    <property type="match status" value="1"/>
</dbReference>
<dbReference type="GO" id="GO:0005829">
    <property type="term" value="C:cytosol"/>
    <property type="evidence" value="ECO:0007669"/>
    <property type="project" value="TreeGrafter"/>
</dbReference>
<comment type="similarity">
    <text evidence="2">Belongs to the skp family.</text>
</comment>
<keyword evidence="6" id="KW-1185">Reference proteome</keyword>
<keyword evidence="3" id="KW-0175">Coiled coil</keyword>
<dbReference type="Gene3D" id="3.30.910.20">
    <property type="entry name" value="Skp domain"/>
    <property type="match status" value="1"/>
</dbReference>
<gene>
    <name evidence="5" type="ORF">SAMN02745746_03292</name>
</gene>
<evidence type="ECO:0000313" key="5">
    <source>
        <dbReference type="EMBL" id="SMF44334.1"/>
    </source>
</evidence>
<accession>A0A1Y6CAA1</accession>
<dbReference type="STRING" id="1123014.SAMN02745746_03292"/>
<dbReference type="Pfam" id="PF03938">
    <property type="entry name" value="OmpH"/>
    <property type="match status" value="1"/>
</dbReference>
<evidence type="ECO:0000256" key="2">
    <source>
        <dbReference type="PIRNR" id="PIRNR002094"/>
    </source>
</evidence>
<reference evidence="6" key="1">
    <citation type="submission" date="2017-04" db="EMBL/GenBank/DDBJ databases">
        <authorList>
            <person name="Varghese N."/>
            <person name="Submissions S."/>
        </authorList>
    </citation>
    <scope>NUCLEOTIDE SEQUENCE [LARGE SCALE GENOMIC DNA]</scope>
    <source>
        <strain evidence="6">DSM 22618</strain>
    </source>
</reference>
<dbReference type="AlphaFoldDB" id="A0A1Y6CAA1"/>
<dbReference type="SUPFAM" id="SSF111384">
    <property type="entry name" value="OmpH-like"/>
    <property type="match status" value="1"/>
</dbReference>
<dbReference type="PIRSF" id="PIRSF002094">
    <property type="entry name" value="OMP26_Skp"/>
    <property type="match status" value="1"/>
</dbReference>
<evidence type="ECO:0000256" key="3">
    <source>
        <dbReference type="SAM" id="Coils"/>
    </source>
</evidence>
<evidence type="ECO:0000256" key="4">
    <source>
        <dbReference type="SAM" id="SignalP"/>
    </source>
</evidence>
<feature type="chain" id="PRO_5012441508" evidence="4">
    <location>
        <begin position="24"/>
        <end position="164"/>
    </location>
</feature>
<dbReference type="PANTHER" id="PTHR35089:SF1">
    <property type="entry name" value="CHAPERONE PROTEIN SKP"/>
    <property type="match status" value="1"/>
</dbReference>
<dbReference type="RefSeq" id="WP_085277393.1">
    <property type="nucleotide sequence ID" value="NZ_FXAG01000021.1"/>
</dbReference>